<keyword evidence="8" id="KW-0411">Iron-sulfur</keyword>
<dbReference type="Pfam" id="PF24877">
    <property type="entry name" value="ILV_EDD_C"/>
    <property type="match status" value="1"/>
</dbReference>
<organism evidence="19 20">
    <name type="scientific">Clonostachys rhizophaga</name>
    <dbReference type="NCBI Taxonomy" id="160324"/>
    <lineage>
        <taxon>Eukaryota</taxon>
        <taxon>Fungi</taxon>
        <taxon>Dikarya</taxon>
        <taxon>Ascomycota</taxon>
        <taxon>Pezizomycotina</taxon>
        <taxon>Sordariomycetes</taxon>
        <taxon>Hypocreomycetidae</taxon>
        <taxon>Hypocreales</taxon>
        <taxon>Bionectriaceae</taxon>
        <taxon>Clonostachys</taxon>
    </lineage>
</organism>
<evidence type="ECO:0000256" key="14">
    <source>
        <dbReference type="ARBA" id="ARBA00029490"/>
    </source>
</evidence>
<dbReference type="InterPro" id="IPR042096">
    <property type="entry name" value="Dihydro-acid_dehy_C"/>
</dbReference>
<evidence type="ECO:0000256" key="5">
    <source>
        <dbReference type="ARBA" id="ARBA00022723"/>
    </source>
</evidence>
<dbReference type="EMBL" id="CABFNQ020000679">
    <property type="protein sequence ID" value="CAH0022553.1"/>
    <property type="molecule type" value="Genomic_DNA"/>
</dbReference>
<evidence type="ECO:0000313" key="19">
    <source>
        <dbReference type="EMBL" id="CAH0022553.1"/>
    </source>
</evidence>
<comment type="cofactor">
    <cofactor evidence="1">
        <name>Mg(2+)</name>
        <dbReference type="ChEBI" id="CHEBI:18420"/>
    </cofactor>
</comment>
<comment type="similarity">
    <text evidence="2">Belongs to the IlvD/Edd family.</text>
</comment>
<evidence type="ECO:0000256" key="7">
    <source>
        <dbReference type="ARBA" id="ARBA00023004"/>
    </source>
</evidence>
<evidence type="ECO:0000256" key="16">
    <source>
        <dbReference type="ARBA" id="ARBA00052865"/>
    </source>
</evidence>
<evidence type="ECO:0000256" key="11">
    <source>
        <dbReference type="ARBA" id="ARBA00029304"/>
    </source>
</evidence>
<evidence type="ECO:0000256" key="15">
    <source>
        <dbReference type="ARBA" id="ARBA00034078"/>
    </source>
</evidence>
<dbReference type="InterPro" id="IPR004404">
    <property type="entry name" value="DihydroxyA_deHydtase"/>
</dbReference>
<dbReference type="Gene3D" id="3.50.30.80">
    <property type="entry name" value="IlvD/EDD C-terminal domain-like"/>
    <property type="match status" value="1"/>
</dbReference>
<dbReference type="InterPro" id="IPR050165">
    <property type="entry name" value="DHAD_IlvD/Edd"/>
</dbReference>
<evidence type="ECO:0000259" key="17">
    <source>
        <dbReference type="Pfam" id="PF00920"/>
    </source>
</evidence>
<evidence type="ECO:0000256" key="2">
    <source>
        <dbReference type="ARBA" id="ARBA00006486"/>
    </source>
</evidence>
<evidence type="ECO:0000256" key="8">
    <source>
        <dbReference type="ARBA" id="ARBA00023014"/>
    </source>
</evidence>
<comment type="caution">
    <text evidence="19">The sequence shown here is derived from an EMBL/GenBank/DDBJ whole genome shotgun (WGS) entry which is preliminary data.</text>
</comment>
<comment type="pathway">
    <text evidence="12">Amino-acid biosynthesis; L-valine biosynthesis; L-valine from pyruvate: step 3/4.</text>
</comment>
<keyword evidence="20" id="KW-1185">Reference proteome</keyword>
<evidence type="ECO:0000313" key="20">
    <source>
        <dbReference type="Proteomes" id="UP000696573"/>
    </source>
</evidence>
<dbReference type="GO" id="GO:0005739">
    <property type="term" value="C:mitochondrion"/>
    <property type="evidence" value="ECO:0007669"/>
    <property type="project" value="TreeGrafter"/>
</dbReference>
<dbReference type="GO" id="GO:0046872">
    <property type="term" value="F:metal ion binding"/>
    <property type="evidence" value="ECO:0007669"/>
    <property type="project" value="UniProtKB-KW"/>
</dbReference>
<dbReference type="GO" id="GO:0051537">
    <property type="term" value="F:2 iron, 2 sulfur cluster binding"/>
    <property type="evidence" value="ECO:0007669"/>
    <property type="project" value="UniProtKB-KW"/>
</dbReference>
<dbReference type="PANTHER" id="PTHR21000">
    <property type="entry name" value="DIHYDROXY-ACID DEHYDRATASE DAD"/>
    <property type="match status" value="1"/>
</dbReference>
<dbReference type="PROSITE" id="PS00886">
    <property type="entry name" value="ILVD_EDD_1"/>
    <property type="match status" value="1"/>
</dbReference>
<keyword evidence="7" id="KW-0408">Iron</keyword>
<comment type="catalytic activity">
    <reaction evidence="11">
        <text>(2R)-2,3-dihydroxy-3-methylbutanoate = 3-methyl-2-oxobutanoate + H2O</text>
        <dbReference type="Rhea" id="RHEA:24809"/>
        <dbReference type="ChEBI" id="CHEBI:11851"/>
        <dbReference type="ChEBI" id="CHEBI:15377"/>
        <dbReference type="ChEBI" id="CHEBI:49072"/>
        <dbReference type="EC" id="4.2.1.9"/>
    </reaction>
    <physiologicalReaction direction="left-to-right" evidence="11">
        <dbReference type="Rhea" id="RHEA:24810"/>
    </physiologicalReaction>
</comment>
<name>A0A9N9YMN2_9HYPO</name>
<feature type="domain" description="Dihydroxy-acid/6-phosphogluconate dehydratase C-terminal" evidence="18">
    <location>
        <begin position="409"/>
        <end position="600"/>
    </location>
</feature>
<dbReference type="SUPFAM" id="SSF52016">
    <property type="entry name" value="LeuD/IlvD-like"/>
    <property type="match status" value="1"/>
</dbReference>
<accession>A0A9N9YMN2</accession>
<comment type="cofactor">
    <cofactor evidence="15">
        <name>[2Fe-2S] cluster</name>
        <dbReference type="ChEBI" id="CHEBI:190135"/>
    </cofactor>
</comment>
<evidence type="ECO:0000256" key="13">
    <source>
        <dbReference type="ARBA" id="ARBA00029437"/>
    </source>
</evidence>
<keyword evidence="6" id="KW-0460">Magnesium</keyword>
<dbReference type="NCBIfam" id="TIGR00110">
    <property type="entry name" value="ilvD"/>
    <property type="match status" value="1"/>
</dbReference>
<evidence type="ECO:0000256" key="3">
    <source>
        <dbReference type="ARBA" id="ARBA00022605"/>
    </source>
</evidence>
<dbReference type="FunFam" id="3.50.30.80:FF:000001">
    <property type="entry name" value="Dihydroxy-acid dehydratase"/>
    <property type="match status" value="1"/>
</dbReference>
<evidence type="ECO:0000256" key="1">
    <source>
        <dbReference type="ARBA" id="ARBA00001946"/>
    </source>
</evidence>
<proteinExistence type="inferred from homology"/>
<gene>
    <name evidence="19" type="ORF">CRHIZ90672A_00016364</name>
</gene>
<evidence type="ECO:0000256" key="6">
    <source>
        <dbReference type="ARBA" id="ARBA00022842"/>
    </source>
</evidence>
<dbReference type="GO" id="GO:0004160">
    <property type="term" value="F:dihydroxy-acid dehydratase activity"/>
    <property type="evidence" value="ECO:0007669"/>
    <property type="project" value="UniProtKB-EC"/>
</dbReference>
<dbReference type="EC" id="4.2.1.9" evidence="14"/>
<dbReference type="OrthoDB" id="3851628at2759"/>
<dbReference type="PROSITE" id="PS00887">
    <property type="entry name" value="ILVD_EDD_2"/>
    <property type="match status" value="1"/>
</dbReference>
<dbReference type="Pfam" id="PF00920">
    <property type="entry name" value="ILVD_EDD_N"/>
    <property type="match status" value="1"/>
</dbReference>
<evidence type="ECO:0000256" key="9">
    <source>
        <dbReference type="ARBA" id="ARBA00023239"/>
    </source>
</evidence>
<evidence type="ECO:0000256" key="4">
    <source>
        <dbReference type="ARBA" id="ARBA00022714"/>
    </source>
</evidence>
<dbReference type="InterPro" id="IPR020558">
    <property type="entry name" value="DiOHA_6PGluconate_deHydtase_CS"/>
</dbReference>
<keyword evidence="4" id="KW-0001">2Fe-2S</keyword>
<comment type="pathway">
    <text evidence="13">Amino-acid biosynthesis; L-isoleucine biosynthesis; L-isoleucine from 2-oxobutanoate: step 3/4.</text>
</comment>
<dbReference type="Proteomes" id="UP000696573">
    <property type="component" value="Unassembled WGS sequence"/>
</dbReference>
<evidence type="ECO:0000256" key="12">
    <source>
        <dbReference type="ARBA" id="ARBA00029436"/>
    </source>
</evidence>
<dbReference type="GO" id="GO:0008652">
    <property type="term" value="P:amino acid biosynthetic process"/>
    <property type="evidence" value="ECO:0007669"/>
    <property type="project" value="UniProtKB-KW"/>
</dbReference>
<dbReference type="AlphaFoldDB" id="A0A9N9YMN2"/>
<dbReference type="PANTHER" id="PTHR21000:SF13">
    <property type="entry name" value="DIHYDROXY-ACID DEHYDRATASE"/>
    <property type="match status" value="1"/>
</dbReference>
<keyword evidence="10" id="KW-0100">Branched-chain amino acid biosynthesis</keyword>
<sequence>MSPSRTEENEISEARYVNFPHMDSTATRNGDLILNRHSTFITREHDFPPAKAMLYAAGVPDEEAMQKSPHVGIASAWWEGNPCNMHLGDLGKTIKDSVDREGFLGWRYNTIGVSDGITMGNEGMRFSLQSREIIADSIETVTCAQAHDACIVVPGCDKNMPGCVMGIARHNRPSVVVYGGTQRGGFSKTLQKPIDMNTPSEARGAFTLGTLKDWSKDGKYSAEEILSDIEKHSVPGAGACGGMYTANSLATVIETLGLTLPGSSSAPAESPAKLRECERIGETIRICLEKNIRPRDLLTKKAFENALVMIMAVGGSTNSVLHVLAMAKTAEINLSLDDFQRVSNKTPFIANMAPSGKHTMEDLFNVGGIPSVMKLLIAGGLLDGTAMTVTGKSLAENVEAWPSLPQGQEIIRSLSNPIKSSGHIEILRGNIAPGGAVAKITGKEGLHFEGKARVFDKEEFLCTALDKGEIPHDENIVLVVRYEGPKGGPGMPEQLRASGTLKGGGFTNVALITDGRYSGASHGFIVGHIVPEAAVGGPIAAIRDGDVIRIDAENNKIEMPHVSDEEIQERLRTWKPRRLPVTRGTLAKYAHLVSNASEGAVTDLF</sequence>
<protein>
    <recommendedName>
        <fullName evidence="14">dihydroxy-acid dehydratase</fullName>
        <ecNumber evidence="14">4.2.1.9</ecNumber>
    </recommendedName>
</protein>
<comment type="catalytic activity">
    <reaction evidence="16">
        <text>(2R,3R)-2,3-dihydroxy-3-methylpentanoate = (S)-3-methyl-2-oxopentanoate + H2O</text>
        <dbReference type="Rhea" id="RHEA:27694"/>
        <dbReference type="ChEBI" id="CHEBI:15377"/>
        <dbReference type="ChEBI" id="CHEBI:35146"/>
        <dbReference type="ChEBI" id="CHEBI:49258"/>
        <dbReference type="EC" id="4.2.1.9"/>
    </reaction>
    <physiologicalReaction direction="left-to-right" evidence="16">
        <dbReference type="Rhea" id="RHEA:27695"/>
    </physiologicalReaction>
</comment>
<reference evidence="19" key="1">
    <citation type="submission" date="2021-10" db="EMBL/GenBank/DDBJ databases">
        <authorList>
            <person name="Piombo E."/>
        </authorList>
    </citation>
    <scope>NUCLEOTIDE SEQUENCE</scope>
</reference>
<keyword evidence="3" id="KW-0028">Amino-acid biosynthesis</keyword>
<dbReference type="GO" id="GO:0009082">
    <property type="term" value="P:branched-chain amino acid biosynthetic process"/>
    <property type="evidence" value="ECO:0007669"/>
    <property type="project" value="UniProtKB-KW"/>
</dbReference>
<dbReference type="SUPFAM" id="SSF143975">
    <property type="entry name" value="IlvD/EDD N-terminal domain-like"/>
    <property type="match status" value="1"/>
</dbReference>
<feature type="domain" description="Dihydroxy-acid/6-phosphogluconate dehydratase N-terminal" evidence="17">
    <location>
        <begin position="69"/>
        <end position="397"/>
    </location>
</feature>
<keyword evidence="5" id="KW-0479">Metal-binding</keyword>
<keyword evidence="9" id="KW-0456">Lyase</keyword>
<evidence type="ECO:0000259" key="18">
    <source>
        <dbReference type="Pfam" id="PF24877"/>
    </source>
</evidence>
<evidence type="ECO:0000256" key="10">
    <source>
        <dbReference type="ARBA" id="ARBA00023304"/>
    </source>
</evidence>
<dbReference type="InterPro" id="IPR000581">
    <property type="entry name" value="ILV_EDD_N"/>
</dbReference>
<dbReference type="InterPro" id="IPR037237">
    <property type="entry name" value="IlvD/EDD_N"/>
</dbReference>
<dbReference type="NCBIfam" id="NF002068">
    <property type="entry name" value="PRK00911.1"/>
    <property type="match status" value="1"/>
</dbReference>
<dbReference type="InterPro" id="IPR056740">
    <property type="entry name" value="ILV_EDD_C"/>
</dbReference>